<evidence type="ECO:0000256" key="1">
    <source>
        <dbReference type="SAM" id="Phobius"/>
    </source>
</evidence>
<feature type="transmembrane region" description="Helical" evidence="1">
    <location>
        <begin position="12"/>
        <end position="32"/>
    </location>
</feature>
<keyword evidence="1" id="KW-0472">Membrane</keyword>
<proteinExistence type="predicted"/>
<keyword evidence="1" id="KW-0812">Transmembrane</keyword>
<dbReference type="EMBL" id="QPKB01000002">
    <property type="protein sequence ID" value="RWR75981.1"/>
    <property type="molecule type" value="Genomic_DNA"/>
</dbReference>
<protein>
    <submittedName>
        <fullName evidence="2">Uncharacterized protein</fullName>
    </submittedName>
</protein>
<dbReference type="Proteomes" id="UP000283530">
    <property type="component" value="Unassembled WGS sequence"/>
</dbReference>
<organism evidence="2 3">
    <name type="scientific">Cinnamomum micranthum f. kanehirae</name>
    <dbReference type="NCBI Taxonomy" id="337451"/>
    <lineage>
        <taxon>Eukaryota</taxon>
        <taxon>Viridiplantae</taxon>
        <taxon>Streptophyta</taxon>
        <taxon>Embryophyta</taxon>
        <taxon>Tracheophyta</taxon>
        <taxon>Spermatophyta</taxon>
        <taxon>Magnoliopsida</taxon>
        <taxon>Magnoliidae</taxon>
        <taxon>Laurales</taxon>
        <taxon>Lauraceae</taxon>
        <taxon>Cinnamomum</taxon>
    </lineage>
</organism>
<reference evidence="2 3" key="1">
    <citation type="journal article" date="2019" name="Nat. Plants">
        <title>Stout camphor tree genome fills gaps in understanding of flowering plant genome evolution.</title>
        <authorList>
            <person name="Chaw S.M."/>
            <person name="Liu Y.C."/>
            <person name="Wu Y.W."/>
            <person name="Wang H.Y."/>
            <person name="Lin C.I."/>
            <person name="Wu C.S."/>
            <person name="Ke H.M."/>
            <person name="Chang L.Y."/>
            <person name="Hsu C.Y."/>
            <person name="Yang H.T."/>
            <person name="Sudianto E."/>
            <person name="Hsu M.H."/>
            <person name="Wu K.P."/>
            <person name="Wang L.N."/>
            <person name="Leebens-Mack J.H."/>
            <person name="Tsai I.J."/>
        </authorList>
    </citation>
    <scope>NUCLEOTIDE SEQUENCE [LARGE SCALE GENOMIC DNA]</scope>
    <source>
        <strain evidence="3">cv. Chaw 1501</strain>
        <tissue evidence="2">Young leaves</tissue>
    </source>
</reference>
<keyword evidence="3" id="KW-1185">Reference proteome</keyword>
<accession>A0A443NBU2</accession>
<comment type="caution">
    <text evidence="2">The sequence shown here is derived from an EMBL/GenBank/DDBJ whole genome shotgun (WGS) entry which is preliminary data.</text>
</comment>
<dbReference type="AlphaFoldDB" id="A0A443NBU2"/>
<evidence type="ECO:0000313" key="3">
    <source>
        <dbReference type="Proteomes" id="UP000283530"/>
    </source>
</evidence>
<keyword evidence="1" id="KW-1133">Transmembrane helix</keyword>
<gene>
    <name evidence="2" type="ORF">CKAN_00438900</name>
</gene>
<evidence type="ECO:0000313" key="2">
    <source>
        <dbReference type="EMBL" id="RWR75981.1"/>
    </source>
</evidence>
<sequence>MRDYFGSPWAAISLVAAIILISLTFLQTYFSLHKTPNLSRKTHAMAFDQGRQRPRDIRIDSDHTFTCSSTVRFLAIEAQMAPILRNRKRQRVQLVLLELRVRNRILIILLAASAIKHQMGTSQINRGICKNA</sequence>
<name>A0A443NBU2_9MAGN</name>